<dbReference type="GO" id="GO:0003700">
    <property type="term" value="F:DNA-binding transcription factor activity"/>
    <property type="evidence" value="ECO:0007669"/>
    <property type="project" value="InterPro"/>
</dbReference>
<keyword evidence="2" id="KW-1185">Reference proteome</keyword>
<name>A0A9E7L9Z2_9LILI</name>
<dbReference type="SUPFAM" id="SSF53756">
    <property type="entry name" value="UDP-Glycosyltransferase/glycogen phosphorylase"/>
    <property type="match status" value="1"/>
</dbReference>
<dbReference type="GO" id="GO:0005634">
    <property type="term" value="C:nucleus"/>
    <property type="evidence" value="ECO:0007669"/>
    <property type="project" value="UniProtKB-ARBA"/>
</dbReference>
<reference evidence="1" key="1">
    <citation type="submission" date="2022-05" db="EMBL/GenBank/DDBJ databases">
        <title>The Musa troglodytarum L. genome provides insights into the mechanism of non-climacteric behaviour and enrichment of carotenoids.</title>
        <authorList>
            <person name="Wang J."/>
        </authorList>
    </citation>
    <scope>NUCLEOTIDE SEQUENCE</scope>
    <source>
        <tissue evidence="1">Leaf</tissue>
    </source>
</reference>
<evidence type="ECO:0008006" key="3">
    <source>
        <dbReference type="Google" id="ProtNLM"/>
    </source>
</evidence>
<dbReference type="CDD" id="cd14703">
    <property type="entry name" value="bZIP_plant_RF2"/>
    <property type="match status" value="1"/>
</dbReference>
<dbReference type="Proteomes" id="UP001055439">
    <property type="component" value="Chromosome 9"/>
</dbReference>
<dbReference type="InterPro" id="IPR044759">
    <property type="entry name" value="bZIP_RF2"/>
</dbReference>
<organism evidence="1 2">
    <name type="scientific">Musa troglodytarum</name>
    <name type="common">fe'i banana</name>
    <dbReference type="NCBI Taxonomy" id="320322"/>
    <lineage>
        <taxon>Eukaryota</taxon>
        <taxon>Viridiplantae</taxon>
        <taxon>Streptophyta</taxon>
        <taxon>Embryophyta</taxon>
        <taxon>Tracheophyta</taxon>
        <taxon>Spermatophyta</taxon>
        <taxon>Magnoliopsida</taxon>
        <taxon>Liliopsida</taxon>
        <taxon>Zingiberales</taxon>
        <taxon>Musaceae</taxon>
        <taxon>Musa</taxon>
    </lineage>
</organism>
<gene>
    <name evidence="1" type="ORF">MUK42_14470</name>
</gene>
<dbReference type="PANTHER" id="PTHR46656">
    <property type="entry name" value="PUTATIVE-RELATED"/>
    <property type="match status" value="1"/>
</dbReference>
<dbReference type="CDD" id="cd03801">
    <property type="entry name" value="GT4_PimA-like"/>
    <property type="match status" value="1"/>
</dbReference>
<protein>
    <recommendedName>
        <fullName evidence="3">Glycosyl transferase family 1 domain-containing protein</fullName>
    </recommendedName>
</protein>
<dbReference type="Gene3D" id="3.40.50.2000">
    <property type="entry name" value="Glycogen Phosphorylase B"/>
    <property type="match status" value="1"/>
</dbReference>
<proteinExistence type="predicted"/>
<sequence length="934" mass="104240">MFRSAPFRPLCPSQNRGVICRASDSTPQTTQNDDNLCVQYPGFSSDVALLDEQPLLLDDLFTDPEISTGWVSLRRSASDPLAFLEVASSLHGLSPVKEEDAVSDGVLHESLESEGTSEVGTGFEAGNCVYGPNSPRQRSKLTDSESWMVSSLLENVPSNPLQYLTMNYPSTYVVNEPNGKEVDCIPSGNLDSEKISRRRSGQRSGVRKLQYIVELERTVDMLQTVGTDLAARVTSLFQYRLALSVENKNLRQQIACFRQEKVIKDGEHQSLKKEAERLKMMLRHHRRSKSMASCFEKGTYVADPSTLNWQTLDLDKLTLGGSQAQSKTKVGATGVLFGTAYNLCQSPEMLSKDCEIALWVALQPSSEYHLISEMHACVLKGITLIRLNDSVCSRIDPGFDMLTASSQWLGRNRPLLEIPSLYKYSSATMSGSVDNTNTSTPSSPPILPQRRLGFGWRSSLFYAAALLAVFVAVTFKISTPVHRFILPSLGLHPALRPGLLHKLQGLISITRQQPGAQHISERPPCVLWMAPFLSSGGYSSEAWSYITALRAHAGDSQLRLQIDHHGDLQSIEFWLGLPEESRRLAYELHATECRIDETIVVCHSEPGAWYPPLFQTSLCPPTGYKDPLFVVGRTMFETDRLNPEHVARCNRMDAVWVPTEFHVSSFRRSGVDPAKVVKLVQPVDVEFFDPAKHEALVLPPKAPVLGSDSRASTGREFVFLSVFKWEHRKGWDVLLKAYLEEFSKADGVALYLLTSAYHSDKDFSSKIKAFVERSGMKEPTDGWAPIYILDAHIPQSDLPRIYKAADTFVLPSRGEGWGRPIVEAMAMSVPVIATNWSGPTEYLTEDNAYPLSVGRMSELAEGPFEGHFWAEPASDQLKVLMRHVVSNPEEARRRGRKARSDMIERFSPQVVARLVVDQIVNIVRNRSEKTSERD</sequence>
<evidence type="ECO:0000313" key="2">
    <source>
        <dbReference type="Proteomes" id="UP001055439"/>
    </source>
</evidence>
<dbReference type="PANTHER" id="PTHR46656:SF3">
    <property type="entry name" value="PUTATIVE-RELATED"/>
    <property type="match status" value="1"/>
</dbReference>
<accession>A0A9E7L9Z2</accession>
<dbReference type="OrthoDB" id="2193793at2759"/>
<evidence type="ECO:0000313" key="1">
    <source>
        <dbReference type="EMBL" id="URE43114.1"/>
    </source>
</evidence>
<dbReference type="AlphaFoldDB" id="A0A9E7L9Z2"/>
<dbReference type="EMBL" id="CP097511">
    <property type="protein sequence ID" value="URE43114.1"/>
    <property type="molecule type" value="Genomic_DNA"/>
</dbReference>
<dbReference type="Pfam" id="PF13692">
    <property type="entry name" value="Glyco_trans_1_4"/>
    <property type="match status" value="1"/>
</dbReference>